<keyword evidence="2" id="KW-1185">Reference proteome</keyword>
<evidence type="ECO:0000313" key="1">
    <source>
        <dbReference type="EMBL" id="AAC96836.1"/>
    </source>
</evidence>
<dbReference type="PIR" id="T17971">
    <property type="entry name" value="T17971"/>
</dbReference>
<name>Q98519_PBCV1</name>
<dbReference type="RefSeq" id="NP_048825.1">
    <property type="nucleotide sequence ID" value="NC_000852.5"/>
</dbReference>
<organism evidence="1 2">
    <name type="scientific">Paramecium bursaria Chlorella virus 1</name>
    <name type="common">PBCV-1</name>
    <dbReference type="NCBI Taxonomy" id="10506"/>
    <lineage>
        <taxon>Viruses</taxon>
        <taxon>Varidnaviria</taxon>
        <taxon>Bamfordvirae</taxon>
        <taxon>Nucleocytoviricota</taxon>
        <taxon>Megaviricetes</taxon>
        <taxon>Algavirales</taxon>
        <taxon>Phycodnaviridae</taxon>
        <taxon>Chlorovirus</taxon>
        <taxon>Chlorovirus vanettense</taxon>
    </lineage>
</organism>
<gene>
    <name evidence="1" type="primary">a469L</name>
</gene>
<proteinExistence type="predicted"/>
<reference evidence="1 2" key="6">
    <citation type="journal article" date="1999" name="Virology">
        <title>Chlorella virus PBCV-1 encodes a functional homospermidine synthase.</title>
        <authorList>
            <person name="Kaiser A."/>
            <person name="Vollmert M."/>
            <person name="Tholl D."/>
            <person name="Graves M.V."/>
            <person name="Gurnon J.R."/>
            <person name="Xing W."/>
            <person name="Lisec A.D."/>
            <person name="Nickerson K.W."/>
            <person name="Van Etten J.L."/>
        </authorList>
    </citation>
    <scope>NUCLEOTIDE SEQUENCE [LARGE SCALE GENOMIC DNA]</scope>
</reference>
<dbReference type="Proteomes" id="UP000000862">
    <property type="component" value="Segment"/>
</dbReference>
<sequence length="76" mass="8105">MVFLIAADLLTILSISKKLSLDELGVGGGSFRSSADLSSTSSGNNSSMSFLGNLITSPLNCEHRQYFRPTSSSFLE</sequence>
<dbReference type="KEGG" id="vg:918194"/>
<reference evidence="1 2" key="5">
    <citation type="journal article" date="1997" name="Virology">
        <title>Analysis of 74 kb of DNA located at the right end of the 330-kb chlorella virus PBCV-1 genome.</title>
        <authorList>
            <person name="Li Y."/>
            <person name="Lu Z."/>
            <person name="Sun L."/>
            <person name="Ropp S."/>
            <person name="Kutish G.F."/>
            <person name="Rock D.L."/>
            <person name="Van Etten J.L."/>
        </authorList>
    </citation>
    <scope>NUCLEOTIDE SEQUENCE [LARGE SCALE GENOMIC DNA]</scope>
</reference>
<reference evidence="1 2" key="7">
    <citation type="journal article" date="2000" name="Virology">
        <title>Characterization of a beta-1,3-glucanase encoded by chlorella virus PBCV-1.</title>
        <authorList>
            <person name="Sun L."/>
            <person name="Gurnon J.R."/>
            <person name="Adams B.J."/>
            <person name="Graves M.V."/>
            <person name="Van Etten J.L."/>
        </authorList>
    </citation>
    <scope>NUCLEOTIDE SEQUENCE [LARGE SCALE GENOMIC DNA]</scope>
</reference>
<reference evidence="1 2" key="2">
    <citation type="journal article" date="1995" name="Virology">
        <title>Analysis of 43 kb of the Chlorella virus PBCV-1 330-kb genome: map positions 45 to 88.</title>
        <authorList>
            <person name="Li Y."/>
            <person name="Lu Z."/>
            <person name="Burbank D.E."/>
            <person name="Kutish G.F."/>
            <person name="Rock D.L."/>
            <person name="Van Etten J.L."/>
        </authorList>
    </citation>
    <scope>NUCLEOTIDE SEQUENCE [LARGE SCALE GENOMIC DNA]</scope>
</reference>
<dbReference type="EMBL" id="JF411744">
    <property type="protein sequence ID" value="AAC96836.1"/>
    <property type="molecule type" value="Genomic_DNA"/>
</dbReference>
<reference evidence="1 2" key="3">
    <citation type="journal article" date="1996" name="Virology">
        <title>Analysis of 94 kb of the chlorella virus PBCV-1 330-kb genome: map positions 88 to 182.</title>
        <authorList>
            <person name="Lu Z."/>
            <person name="Li Y."/>
            <person name="Que Q."/>
            <person name="Kutish G.F."/>
            <person name="Rock D.L."/>
            <person name="Van Etten J.L."/>
        </authorList>
    </citation>
    <scope>NUCLEOTIDE SEQUENCE [LARGE SCALE GENOMIC DNA]</scope>
</reference>
<reference evidence="1 2" key="4">
    <citation type="journal article" date="1996" name="Virology">
        <title>Analysis of 76 kb of the chlorella virus PBCV-1 330-kb genome: map positions 182 to 258.</title>
        <authorList>
            <person name="Kutish G.F."/>
            <person name="Li Y."/>
            <person name="Lu Z."/>
            <person name="Furuta M."/>
            <person name="Rock D.L."/>
            <person name="Van Etten J.L."/>
        </authorList>
    </citation>
    <scope>NUCLEOTIDE SEQUENCE [LARGE SCALE GENOMIC DNA]</scope>
</reference>
<reference evidence="1 2" key="1">
    <citation type="journal article" date="1995" name="Virology">
        <title>Analysis of 45 kb of DNA located at the left end of the chlorella virus PBCV-1 genome.</title>
        <authorList>
            <person name="Lu Z."/>
            <person name="Li Y."/>
            <person name="Zhang Y."/>
            <person name="Kutish G.F."/>
            <person name="Rock D.L."/>
            <person name="Van Etten J.L."/>
        </authorList>
    </citation>
    <scope>NUCLEOTIDE SEQUENCE [LARGE SCALE GENOMIC DNA]</scope>
</reference>
<organismHost>
    <name type="scientific">Chlorella</name>
    <dbReference type="NCBI Taxonomy" id="3071"/>
</organismHost>
<accession>Q98519</accession>
<dbReference type="GeneID" id="918194"/>
<protein>
    <submittedName>
        <fullName evidence="1">Uncharacterized protein</fullName>
    </submittedName>
</protein>
<reference evidence="1 2" key="8">
    <citation type="journal article" date="2010" name="J. Virol.">
        <title>Microarray analysis of Paramecium bursaria chlorella virus 1 transcription.</title>
        <authorList>
            <person name="Yanai-Balser G.M."/>
            <person name="Duncan G.A."/>
            <person name="Eudy J.D."/>
            <person name="Wang D."/>
            <person name="Li X."/>
            <person name="Agarkova I.V."/>
            <person name="Dunigan D.D."/>
            <person name="Van Etten J.L."/>
        </authorList>
    </citation>
    <scope>NUCLEOTIDE SEQUENCE [LARGE SCALE GENOMIC DNA]</scope>
</reference>
<evidence type="ECO:0000313" key="2">
    <source>
        <dbReference type="Proteomes" id="UP000000862"/>
    </source>
</evidence>